<keyword evidence="3 9" id="KW-0808">Transferase</keyword>
<dbReference type="InterPro" id="IPR014030">
    <property type="entry name" value="Ketoacyl_synth_N"/>
</dbReference>
<keyword evidence="1" id="KW-0596">Phosphopantetheine</keyword>
<dbReference type="Gene3D" id="3.40.47.10">
    <property type="match status" value="1"/>
</dbReference>
<dbReference type="SMART" id="SM00823">
    <property type="entry name" value="PKS_PP"/>
    <property type="match status" value="1"/>
</dbReference>
<dbReference type="PANTHER" id="PTHR43775">
    <property type="entry name" value="FATTY ACID SYNTHASE"/>
    <property type="match status" value="1"/>
</dbReference>
<dbReference type="GO" id="GO:0017000">
    <property type="term" value="P:antibiotic biosynthetic process"/>
    <property type="evidence" value="ECO:0007669"/>
    <property type="project" value="UniProtKB-KW"/>
</dbReference>
<dbReference type="InterPro" id="IPR001031">
    <property type="entry name" value="Thioesterase"/>
</dbReference>
<evidence type="ECO:0000259" key="7">
    <source>
        <dbReference type="PROSITE" id="PS50075"/>
    </source>
</evidence>
<dbReference type="RefSeq" id="WP_197351698.1">
    <property type="nucleotide sequence ID" value="NZ_CP048882.1"/>
</dbReference>
<dbReference type="GO" id="GO:0005737">
    <property type="term" value="C:cytoplasm"/>
    <property type="evidence" value="ECO:0007669"/>
    <property type="project" value="TreeGrafter"/>
</dbReference>
<dbReference type="Gene3D" id="1.10.1240.100">
    <property type="match status" value="1"/>
</dbReference>
<dbReference type="Gene3D" id="3.40.366.10">
    <property type="entry name" value="Malonyl-Coenzyme A Acyl Carrier Protein, domain 2"/>
    <property type="match status" value="1"/>
</dbReference>
<feature type="domain" description="Carrier" evidence="7">
    <location>
        <begin position="601"/>
        <end position="676"/>
    </location>
</feature>
<dbReference type="InterPro" id="IPR009081">
    <property type="entry name" value="PP-bd_ACP"/>
</dbReference>
<accession>A0A7T1T7M5</accession>
<protein>
    <submittedName>
        <fullName evidence="9">Acyltransferase domain-containing protein</fullName>
    </submittedName>
</protein>
<evidence type="ECO:0000256" key="4">
    <source>
        <dbReference type="ARBA" id="ARBA00023194"/>
    </source>
</evidence>
<dbReference type="Pfam" id="PF00109">
    <property type="entry name" value="ketoacyl-synt"/>
    <property type="match status" value="1"/>
</dbReference>
<dbReference type="PROSITE" id="PS52004">
    <property type="entry name" value="KS3_2"/>
    <property type="match status" value="1"/>
</dbReference>
<keyword evidence="5 9" id="KW-0012">Acyltransferase</keyword>
<organism evidence="9 10">
    <name type="scientific">Streptomyces bathyalis</name>
    <dbReference type="NCBI Taxonomy" id="2710756"/>
    <lineage>
        <taxon>Bacteria</taxon>
        <taxon>Bacillati</taxon>
        <taxon>Actinomycetota</taxon>
        <taxon>Actinomycetes</taxon>
        <taxon>Kitasatosporales</taxon>
        <taxon>Streptomycetaceae</taxon>
        <taxon>Streptomyces</taxon>
    </lineage>
</organism>
<dbReference type="AlphaFoldDB" id="A0A7T1T7M5"/>
<gene>
    <name evidence="9" type="ORF">G4Z16_17470</name>
</gene>
<dbReference type="PANTHER" id="PTHR43775:SF37">
    <property type="entry name" value="SI:DKEY-61P9.11"/>
    <property type="match status" value="1"/>
</dbReference>
<evidence type="ECO:0000256" key="3">
    <source>
        <dbReference type="ARBA" id="ARBA00022679"/>
    </source>
</evidence>
<dbReference type="Gene3D" id="3.30.70.250">
    <property type="entry name" value="Malonyl-CoA ACP transacylase, ACP-binding"/>
    <property type="match status" value="1"/>
</dbReference>
<dbReference type="Pfam" id="PF00698">
    <property type="entry name" value="Acyl_transf_1"/>
    <property type="match status" value="1"/>
</dbReference>
<dbReference type="SUPFAM" id="SSF53901">
    <property type="entry name" value="Thiolase-like"/>
    <property type="match status" value="1"/>
</dbReference>
<dbReference type="InterPro" id="IPR014031">
    <property type="entry name" value="Ketoacyl_synth_C"/>
</dbReference>
<dbReference type="GO" id="GO:0071770">
    <property type="term" value="P:DIM/DIP cell wall layer assembly"/>
    <property type="evidence" value="ECO:0007669"/>
    <property type="project" value="TreeGrafter"/>
</dbReference>
<dbReference type="SMART" id="SM00825">
    <property type="entry name" value="PKS_KS"/>
    <property type="match status" value="1"/>
</dbReference>
<evidence type="ECO:0000256" key="5">
    <source>
        <dbReference type="ARBA" id="ARBA00023315"/>
    </source>
</evidence>
<dbReference type="PROSITE" id="PS00012">
    <property type="entry name" value="PHOSPHOPANTETHEINE"/>
    <property type="match status" value="1"/>
</dbReference>
<dbReference type="InterPro" id="IPR016039">
    <property type="entry name" value="Thiolase-like"/>
</dbReference>
<sequence length="1257" mass="133245">MNTGTPTAPGTGSARTAIVGMAGRFPGAADIDALWSMLSSGTEAVRRFSDAELRAAGVPESQSDDPDYVPFGADLPGIEEFDADFFGITPAEARLMDPQHRIFLESVWAGLEDAGTPPTAHGGRIGVFGSASLSSYLLHNVLRSAEHRDQAFTYPVLLGNDKDFLATRVSYALNLRGPSVTVQSACSSSLVAVDQACAALQSGRCDVAVAGGVSVFTPQTVGYRHQAGGTFARDGHCRPFDAAASGMVRGSGCGVVVLKRLDDALADRDHIHAVVAGSAVNNDGSAKAGYSAPGAMGQDEVVRAALDVSGVPASAVGFVEAHGTGTYLGDPIEVAALQLAYESTGDPPGECALGSIKANIGHLDAAAGVAGLIKTALVLHHQVVPPQINFTEPNPELRLPETPFVVHRRPTRPERSIDAAAVTSLGIGGTNAHCVLERAPVPPPRAALRPDPGDEGHVLLLSAPDADRLRDTASDLLAHLEGNPQTRLDDLAYTLAHGRLPLQRRTSVTASDLEQAKAELRAVSESDLGGTAAQGERGAHGAEDPNAVPTGSAGDPGDPGDARKIRLPGLRLRRTRHWIEPEPEDRRPESRGEERERTGAEEATGPLEAATGIFRAHLGIASAGPDDDYFALGGDSLHAIGLVDALRGQLGADLTLEEFTRLCTPRRVAEWYAAPHDEDGDAGDTMVLIKEGRPDRSGKDTPVFLIHPSGGSVSFAQALAAHSGDASPVYGIGYPSALAGTLTTVPRMARHYVRLIRRVQGHGPYRVGGYSLGGAVALEAAQLLTEAGEEVERVLMWDTPPPQPGDRALSEQEFLDLYPQLLRLMFGLPAPEPDPAPRTADEAIESVRPSSWSEATVRELRTMYEVWRVCDRALAAYRPRRYNGPVHLFTAEQPLPDGLLSAAAGAPAAGCTIEDWRHLLTGELRATPVSGHHFSMFDAPRLPKLAYAYDQALGAGRTGRTPAPGGGQQRPSALLFPGQGSQFEGMGRELFARYPELTAEADDVLGYSIAELCAGDPQRPLKDTAYTQPALYTVGALALRQHREESSDQPAVVLGHSLGEYNALEAAGVFSFAEGLRLAAERGAAMSRITGGGMIAVSGLAEEEIRAILDERDQTGVDLAAANAPRLHTLAGPDEELDDLTSVLLGRGARSVRRLDVGGPFHSRLMRPAAREFRTVLERTASRWAPPSVPVIANTTARPHSADGVAEELVAQIDHPVLWGRSVERAIEDHDPEFHEIGGRRVLTPMITQVRNALRNA</sequence>
<evidence type="ECO:0000256" key="1">
    <source>
        <dbReference type="ARBA" id="ARBA00022450"/>
    </source>
</evidence>
<evidence type="ECO:0000256" key="2">
    <source>
        <dbReference type="ARBA" id="ARBA00022553"/>
    </source>
</evidence>
<evidence type="ECO:0000313" key="10">
    <source>
        <dbReference type="Proteomes" id="UP000595046"/>
    </source>
</evidence>
<dbReference type="SUPFAM" id="SSF55048">
    <property type="entry name" value="Probable ACP-binding domain of malonyl-CoA ACP transacylase"/>
    <property type="match status" value="1"/>
</dbReference>
<keyword evidence="10" id="KW-1185">Reference proteome</keyword>
<dbReference type="GO" id="GO:0005886">
    <property type="term" value="C:plasma membrane"/>
    <property type="evidence" value="ECO:0007669"/>
    <property type="project" value="TreeGrafter"/>
</dbReference>
<dbReference type="SMART" id="SM00827">
    <property type="entry name" value="PKS_AT"/>
    <property type="match status" value="1"/>
</dbReference>
<dbReference type="Gene3D" id="1.10.1200.10">
    <property type="entry name" value="ACP-like"/>
    <property type="match status" value="1"/>
</dbReference>
<feature type="domain" description="Ketosynthase family 3 (KS3)" evidence="8">
    <location>
        <begin position="13"/>
        <end position="438"/>
    </location>
</feature>
<dbReference type="Pfam" id="PF00975">
    <property type="entry name" value="Thioesterase"/>
    <property type="match status" value="1"/>
</dbReference>
<dbReference type="GO" id="GO:0004315">
    <property type="term" value="F:3-oxoacyl-[acyl-carrier-protein] synthase activity"/>
    <property type="evidence" value="ECO:0007669"/>
    <property type="project" value="InterPro"/>
</dbReference>
<dbReference type="Pfam" id="PF02801">
    <property type="entry name" value="Ketoacyl-synt_C"/>
    <property type="match status" value="1"/>
</dbReference>
<dbReference type="Pfam" id="PF22621">
    <property type="entry name" value="CurL-like_PKS_C"/>
    <property type="match status" value="1"/>
</dbReference>
<dbReference type="SUPFAM" id="SSF53474">
    <property type="entry name" value="alpha/beta-Hydrolases"/>
    <property type="match status" value="1"/>
</dbReference>
<dbReference type="SUPFAM" id="SSF47336">
    <property type="entry name" value="ACP-like"/>
    <property type="match status" value="1"/>
</dbReference>
<dbReference type="PROSITE" id="PS00606">
    <property type="entry name" value="KS3_1"/>
    <property type="match status" value="1"/>
</dbReference>
<dbReference type="InterPro" id="IPR050091">
    <property type="entry name" value="PKS_NRPS_Biosynth_Enz"/>
</dbReference>
<keyword evidence="2" id="KW-0597">Phosphoprotein</keyword>
<feature type="compositionally biased region" description="Basic and acidic residues" evidence="6">
    <location>
        <begin position="577"/>
        <end position="600"/>
    </location>
</feature>
<reference evidence="10" key="1">
    <citation type="submission" date="2020-02" db="EMBL/GenBank/DDBJ databases">
        <title>Streptomyces sp. ASO4wet.</title>
        <authorList>
            <person name="Risdian C."/>
            <person name="Landwehr W."/>
            <person name="Schupp P."/>
            <person name="Wink J."/>
        </authorList>
    </citation>
    <scope>NUCLEOTIDE SEQUENCE [LARGE SCALE GENOMIC DNA]</scope>
    <source>
        <strain evidence="10">ASO4wet</strain>
    </source>
</reference>
<evidence type="ECO:0000313" key="9">
    <source>
        <dbReference type="EMBL" id="QPP07897.1"/>
    </source>
</evidence>
<dbReference type="InterPro" id="IPR020806">
    <property type="entry name" value="PKS_PP-bd"/>
</dbReference>
<evidence type="ECO:0000259" key="8">
    <source>
        <dbReference type="PROSITE" id="PS52004"/>
    </source>
</evidence>
<dbReference type="EMBL" id="CP048882">
    <property type="protein sequence ID" value="QPP07897.1"/>
    <property type="molecule type" value="Genomic_DNA"/>
</dbReference>
<keyword evidence="4" id="KW-0045">Antibiotic biosynthesis</keyword>
<evidence type="ECO:0000256" key="6">
    <source>
        <dbReference type="SAM" id="MobiDB-lite"/>
    </source>
</evidence>
<dbReference type="GO" id="GO:0031177">
    <property type="term" value="F:phosphopantetheine binding"/>
    <property type="evidence" value="ECO:0007669"/>
    <property type="project" value="InterPro"/>
</dbReference>
<dbReference type="GO" id="GO:0004312">
    <property type="term" value="F:fatty acid synthase activity"/>
    <property type="evidence" value="ECO:0007669"/>
    <property type="project" value="TreeGrafter"/>
</dbReference>
<dbReference type="InterPro" id="IPR006162">
    <property type="entry name" value="Ppantetheine_attach_site"/>
</dbReference>
<name>A0A7T1T7M5_9ACTN</name>
<dbReference type="InterPro" id="IPR036736">
    <property type="entry name" value="ACP-like_sf"/>
</dbReference>
<dbReference type="InterPro" id="IPR016035">
    <property type="entry name" value="Acyl_Trfase/lysoPLipase"/>
</dbReference>
<dbReference type="InterPro" id="IPR014043">
    <property type="entry name" value="Acyl_transferase_dom"/>
</dbReference>
<dbReference type="Gene3D" id="3.40.50.1820">
    <property type="entry name" value="alpha/beta hydrolase"/>
    <property type="match status" value="1"/>
</dbReference>
<dbReference type="SUPFAM" id="SSF52151">
    <property type="entry name" value="FabD/lysophospholipase-like"/>
    <property type="match status" value="1"/>
</dbReference>
<dbReference type="Pfam" id="PF00550">
    <property type="entry name" value="PP-binding"/>
    <property type="match status" value="1"/>
</dbReference>
<dbReference type="GO" id="GO:0006633">
    <property type="term" value="P:fatty acid biosynthetic process"/>
    <property type="evidence" value="ECO:0007669"/>
    <property type="project" value="InterPro"/>
</dbReference>
<dbReference type="InterPro" id="IPR018201">
    <property type="entry name" value="Ketoacyl_synth_AS"/>
</dbReference>
<dbReference type="Proteomes" id="UP000595046">
    <property type="component" value="Chromosome"/>
</dbReference>
<feature type="region of interest" description="Disordered" evidence="6">
    <location>
        <begin position="521"/>
        <end position="608"/>
    </location>
</feature>
<dbReference type="PROSITE" id="PS50075">
    <property type="entry name" value="CARRIER"/>
    <property type="match status" value="1"/>
</dbReference>
<dbReference type="CDD" id="cd00833">
    <property type="entry name" value="PKS"/>
    <property type="match status" value="1"/>
</dbReference>
<dbReference type="InterPro" id="IPR020841">
    <property type="entry name" value="PKS_Beta-ketoAc_synthase_dom"/>
</dbReference>
<proteinExistence type="predicted"/>
<dbReference type="KEGG" id="sbat:G4Z16_17470"/>
<dbReference type="InterPro" id="IPR029058">
    <property type="entry name" value="AB_hydrolase_fold"/>
</dbReference>
<dbReference type="InterPro" id="IPR016036">
    <property type="entry name" value="Malonyl_transacylase_ACP-bd"/>
</dbReference>
<dbReference type="InterPro" id="IPR001227">
    <property type="entry name" value="Ac_transferase_dom_sf"/>
</dbReference>